<dbReference type="SMART" id="SM01294">
    <property type="entry name" value="PKS_PP_betabranch"/>
    <property type="match status" value="2"/>
</dbReference>
<dbReference type="SMART" id="SM00826">
    <property type="entry name" value="PKS_DH"/>
    <property type="match status" value="1"/>
</dbReference>
<keyword evidence="7" id="KW-0472">Membrane</keyword>
<keyword evidence="4" id="KW-0511">Multifunctional enzyme</keyword>
<dbReference type="Pfam" id="PF21089">
    <property type="entry name" value="PKS_DH_N"/>
    <property type="match status" value="3"/>
</dbReference>
<dbReference type="SMART" id="SM00823">
    <property type="entry name" value="PKS_PP"/>
    <property type="match status" value="11"/>
</dbReference>
<keyword evidence="7" id="KW-1133">Transmembrane helix</keyword>
<feature type="domain" description="Peptidase S59" evidence="9">
    <location>
        <begin position="6309"/>
        <end position="6443"/>
    </location>
</feature>
<dbReference type="InterPro" id="IPR049551">
    <property type="entry name" value="PKS_DH_C"/>
</dbReference>
<evidence type="ECO:0000259" key="8">
    <source>
        <dbReference type="PROSITE" id="PS50075"/>
    </source>
</evidence>
<dbReference type="PROSITE" id="PS52019">
    <property type="entry name" value="PKS_MFAS_DH"/>
    <property type="match status" value="1"/>
</dbReference>
<feature type="domain" description="Carrier" evidence="8">
    <location>
        <begin position="1447"/>
        <end position="1521"/>
    </location>
</feature>
<comment type="caution">
    <text evidence="5">Lacks conserved residue(s) required for the propagation of feature annotation.</text>
</comment>
<dbReference type="InterPro" id="IPR009081">
    <property type="entry name" value="PP-bd_ACP"/>
</dbReference>
<dbReference type="PROSITE" id="PS51434">
    <property type="entry name" value="NUP_C"/>
    <property type="match status" value="1"/>
</dbReference>
<dbReference type="InterPro" id="IPR020806">
    <property type="entry name" value="PKS_PP-bd"/>
</dbReference>
<dbReference type="InterPro" id="IPR036903">
    <property type="entry name" value="Nup98_auto-Pept-S59_dom_sf"/>
</dbReference>
<dbReference type="SMART" id="SM00829">
    <property type="entry name" value="PKS_ER"/>
    <property type="match status" value="1"/>
</dbReference>
<feature type="domain" description="Carrier" evidence="8">
    <location>
        <begin position="6036"/>
        <end position="6114"/>
    </location>
</feature>
<feature type="region of interest" description="Disordered" evidence="6">
    <location>
        <begin position="4877"/>
        <end position="4901"/>
    </location>
</feature>
<dbReference type="PANTHER" id="PTHR43775:SF37">
    <property type="entry name" value="SI:DKEY-61P9.11"/>
    <property type="match status" value="1"/>
</dbReference>
<dbReference type="InterPro" id="IPR006162">
    <property type="entry name" value="Ppantetheine_attach_site"/>
</dbReference>
<dbReference type="EMBL" id="JALJOR010000001">
    <property type="protein sequence ID" value="KAK9829171.1"/>
    <property type="molecule type" value="Genomic_DNA"/>
</dbReference>
<evidence type="ECO:0000256" key="1">
    <source>
        <dbReference type="ARBA" id="ARBA00022450"/>
    </source>
</evidence>
<evidence type="ECO:0000256" key="3">
    <source>
        <dbReference type="ARBA" id="ARBA00022679"/>
    </source>
</evidence>
<dbReference type="PANTHER" id="PTHR43775">
    <property type="entry name" value="FATTY ACID SYNTHASE"/>
    <property type="match status" value="1"/>
</dbReference>
<feature type="domain" description="Ketosynthase family 3 (KS3)" evidence="10">
    <location>
        <begin position="2501"/>
        <end position="2932"/>
    </location>
</feature>
<feature type="transmembrane region" description="Helical" evidence="7">
    <location>
        <begin position="6"/>
        <end position="25"/>
    </location>
</feature>
<dbReference type="PROSITE" id="PS52004">
    <property type="entry name" value="KS3_2"/>
    <property type="match status" value="5"/>
</dbReference>
<feature type="domain" description="Carrier" evidence="8">
    <location>
        <begin position="1562"/>
        <end position="1636"/>
    </location>
</feature>
<dbReference type="InterPro" id="IPR036291">
    <property type="entry name" value="NAD(P)-bd_dom_sf"/>
</dbReference>
<feature type="region of interest" description="C-terminal hotdog fold" evidence="5">
    <location>
        <begin position="4569"/>
        <end position="4725"/>
    </location>
</feature>
<dbReference type="Pfam" id="PF00550">
    <property type="entry name" value="PP-binding"/>
    <property type="match status" value="10"/>
</dbReference>
<accession>A0AAW1R5R2</accession>
<feature type="region of interest" description="N-terminal hotdog fold" evidence="5">
    <location>
        <begin position="4427"/>
        <end position="4554"/>
    </location>
</feature>
<dbReference type="InterPro" id="IPR050091">
    <property type="entry name" value="PKS_NRPS_Biosynth_Enz"/>
</dbReference>
<dbReference type="GO" id="GO:0044550">
    <property type="term" value="P:secondary metabolite biosynthetic process"/>
    <property type="evidence" value="ECO:0007669"/>
    <property type="project" value="UniProtKB-ARBA"/>
</dbReference>
<keyword evidence="2" id="KW-0597">Phosphoprotein</keyword>
<dbReference type="PROSITE" id="PS50075">
    <property type="entry name" value="CARRIER"/>
    <property type="match status" value="9"/>
</dbReference>
<dbReference type="SUPFAM" id="SSF82215">
    <property type="entry name" value="C-terminal autoproteolytic domain of nucleoporin nup98"/>
    <property type="match status" value="1"/>
</dbReference>
<dbReference type="GO" id="GO:0016491">
    <property type="term" value="F:oxidoreductase activity"/>
    <property type="evidence" value="ECO:0007669"/>
    <property type="project" value="InterPro"/>
</dbReference>
<keyword evidence="1" id="KW-0596">Phosphopantetheine</keyword>
<dbReference type="Gene3D" id="3.40.47.10">
    <property type="match status" value="6"/>
</dbReference>
<dbReference type="Pfam" id="PF08240">
    <property type="entry name" value="ADH_N"/>
    <property type="match status" value="1"/>
</dbReference>
<feature type="domain" description="Carrier" evidence="8">
    <location>
        <begin position="2406"/>
        <end position="2480"/>
    </location>
</feature>
<dbReference type="PROSITE" id="PS00012">
    <property type="entry name" value="PHOSPHOPANTETHEINE"/>
    <property type="match status" value="8"/>
</dbReference>
<dbReference type="InterPro" id="IPR011032">
    <property type="entry name" value="GroES-like_sf"/>
</dbReference>
<dbReference type="Pfam" id="PF08659">
    <property type="entry name" value="KR"/>
    <property type="match status" value="6"/>
</dbReference>
<dbReference type="InterPro" id="IPR014030">
    <property type="entry name" value="Ketoacyl_synth_N"/>
</dbReference>
<keyword evidence="3" id="KW-0808">Transferase</keyword>
<dbReference type="CDD" id="cd00833">
    <property type="entry name" value="PKS"/>
    <property type="match status" value="5"/>
</dbReference>
<feature type="domain" description="Carrier" evidence="8">
    <location>
        <begin position="3869"/>
        <end position="3943"/>
    </location>
</feature>
<evidence type="ECO:0000256" key="4">
    <source>
        <dbReference type="ARBA" id="ARBA00023268"/>
    </source>
</evidence>
<feature type="domain" description="Ketosynthase family 3 (KS3)" evidence="10">
    <location>
        <begin position="469"/>
        <end position="878"/>
    </location>
</feature>
<feature type="compositionally biased region" description="Basic and acidic residues" evidence="6">
    <location>
        <begin position="4880"/>
        <end position="4898"/>
    </location>
</feature>
<dbReference type="GO" id="GO:0017056">
    <property type="term" value="F:structural constituent of nuclear pore"/>
    <property type="evidence" value="ECO:0007669"/>
    <property type="project" value="InterPro"/>
</dbReference>
<keyword evidence="7" id="KW-0812">Transmembrane</keyword>
<dbReference type="GO" id="GO:0005643">
    <property type="term" value="C:nuclear pore"/>
    <property type="evidence" value="ECO:0007669"/>
    <property type="project" value="InterPro"/>
</dbReference>
<dbReference type="InterPro" id="IPR020843">
    <property type="entry name" value="ER"/>
</dbReference>
<dbReference type="InterPro" id="IPR016039">
    <property type="entry name" value="Thiolase-like"/>
</dbReference>
<dbReference type="InterPro" id="IPR013968">
    <property type="entry name" value="PKS_KR"/>
</dbReference>
<feature type="domain" description="Ketosynthase family 3 (KS3)" evidence="10">
    <location>
        <begin position="5062"/>
        <end position="5419"/>
    </location>
</feature>
<dbReference type="Gene3D" id="1.10.1200.10">
    <property type="entry name" value="ACP-like"/>
    <property type="match status" value="11"/>
</dbReference>
<feature type="domain" description="Ketosynthase family 3 (KS3)" evidence="10">
    <location>
        <begin position="1672"/>
        <end position="2133"/>
    </location>
</feature>
<dbReference type="Pfam" id="PF02801">
    <property type="entry name" value="Ketoacyl-synt_C"/>
    <property type="match status" value="5"/>
</dbReference>
<feature type="region of interest" description="Disordered" evidence="6">
    <location>
        <begin position="1537"/>
        <end position="1557"/>
    </location>
</feature>
<protein>
    <submittedName>
        <fullName evidence="12">Uncharacterized protein</fullName>
    </submittedName>
</protein>
<evidence type="ECO:0000256" key="5">
    <source>
        <dbReference type="PROSITE-ProRule" id="PRU01363"/>
    </source>
</evidence>
<dbReference type="SUPFAM" id="SSF47336">
    <property type="entry name" value="ACP-like"/>
    <property type="match status" value="10"/>
</dbReference>
<feature type="domain" description="Carrier" evidence="8">
    <location>
        <begin position="379"/>
        <end position="454"/>
    </location>
</feature>
<dbReference type="InterPro" id="IPR013154">
    <property type="entry name" value="ADH-like_N"/>
</dbReference>
<reference evidence="12 13" key="1">
    <citation type="journal article" date="2024" name="Nat. Commun.">
        <title>Phylogenomics reveals the evolutionary origins of lichenization in chlorophyte algae.</title>
        <authorList>
            <person name="Puginier C."/>
            <person name="Libourel C."/>
            <person name="Otte J."/>
            <person name="Skaloud P."/>
            <person name="Haon M."/>
            <person name="Grisel S."/>
            <person name="Petersen M."/>
            <person name="Berrin J.G."/>
            <person name="Delaux P.M."/>
            <person name="Dal Grande F."/>
            <person name="Keller J."/>
        </authorList>
    </citation>
    <scope>NUCLEOTIDE SEQUENCE [LARGE SCALE GENOMIC DNA]</scope>
    <source>
        <strain evidence="12 13">SAG 2043</strain>
    </source>
</reference>
<dbReference type="SUPFAM" id="SSF51735">
    <property type="entry name" value="NAD(P)-binding Rossmann-fold domains"/>
    <property type="match status" value="7"/>
</dbReference>
<dbReference type="Gene3D" id="3.90.180.10">
    <property type="entry name" value="Medium-chain alcohol dehydrogenases, catalytic domain"/>
    <property type="match status" value="1"/>
</dbReference>
<dbReference type="Proteomes" id="UP001489004">
    <property type="component" value="Unassembled WGS sequence"/>
</dbReference>
<dbReference type="Pfam" id="PF14765">
    <property type="entry name" value="PS-DH"/>
    <property type="match status" value="1"/>
</dbReference>
<dbReference type="Gene3D" id="3.10.129.10">
    <property type="entry name" value="Hotdog Thioesterase"/>
    <property type="match status" value="2"/>
</dbReference>
<comment type="caution">
    <text evidence="12">The sequence shown here is derived from an EMBL/GenBank/DDBJ whole genome shotgun (WGS) entry which is preliminary data.</text>
</comment>
<dbReference type="InterPro" id="IPR007230">
    <property type="entry name" value="Nup98_auto-Pept-S59_dom"/>
</dbReference>
<dbReference type="SMART" id="SM00825">
    <property type="entry name" value="PKS_KS"/>
    <property type="match status" value="5"/>
</dbReference>
<dbReference type="SUPFAM" id="SSF53901">
    <property type="entry name" value="Thiolase-like"/>
    <property type="match status" value="6"/>
</dbReference>
<dbReference type="Gene3D" id="3.10.129.110">
    <property type="entry name" value="Polyketide synthase dehydratase"/>
    <property type="match status" value="1"/>
</dbReference>
<evidence type="ECO:0000313" key="13">
    <source>
        <dbReference type="Proteomes" id="UP001489004"/>
    </source>
</evidence>
<evidence type="ECO:0000256" key="7">
    <source>
        <dbReference type="SAM" id="Phobius"/>
    </source>
</evidence>
<dbReference type="InterPro" id="IPR049900">
    <property type="entry name" value="PKS_mFAS_DH"/>
</dbReference>
<dbReference type="InterPro" id="IPR020841">
    <property type="entry name" value="PKS_Beta-ketoAc_synthase_dom"/>
</dbReference>
<sequence>MVGGGGWVVTGGVGALGMLTASWLVSQGVRHLHLLGRSGSVPASESGALAALAQSECMVTITRCDVGSREETAAALAATVAGAPVQGVLHAGGILHDAVIPKQSPGLVREVYAPKVHGARNVLQAVAGRPLRSLVLFSSIAALTGPAGSSNYAAANAVLDAAAHRLQAEGCVASSVQWGAWSGVGMVAANAAVLGRMQRGGIRTVTPAMGLSALGAMLLLRQSPQVSAVPFVWPTFLQQAGQPFYAEFLTGPAVSHRVKPALQAGGLRQLAAQAAPAAAAAATSAATSAEAVKVEVAQAVKAIMGREVAAQMPLVQAGLDSLGAVEVRNELRRAFDLELPGTLVFDYPTVSALSSYIASLLTTTVTLSEAAELPGASHAAAAAKVAQQVQAAIQMILGREVEPDVPLVQAGLDSLAAVELRNELCRVVGLDLPGTLVFDYPTSSALVEYISLQLKPAGTSTGMEHSAARERQLLIARSGEYGDVVVIDTTAARFPVRPPEGAWPAETARVTPLDRWDVDATHKGVSQRPGARFGRFMEDVEYFDAAVFSISPSEASVMDPQQRLMLEGAWSVLQHWQAAAAPPASGHSSRAAPQPAAIPTQSPDETAVVAALSFWDYSLVAEVAGSDAYKATGRCISVAAGRISFVYGLKGPSISIDTACSSSFSATSLVSSMLHARKCRRGLVTAALLTLDPATIGMLAAANMLAPDGRCKTLDAAADGYTRGEACVALGLSLASAEAGDTAIVVCGSAINQDGRSSSLTAPNGPSQQQVIRLALQDAALSPASLSGLEMHGTGTPLGDPIEVGAAVAVLGVDRAVPLTFSGVKTVLGHTEPAAGASAMCRVVHRMGQGLGTNAHVVLARRSSLAVSHSTPKPAPWDRKRHWYIPKPHRLLTSFTFTPAMFEMGYAAGTLLCDEERWSSLALTAASIPAPFILPLVKEPRAQDKAKAEATGCYVGCMDNKEHESVGYRAHPAVVDNATHFGAFFDTRGQGAAASACIPVALGAYHVPRPAESKVAGVYATSSAAAVQPDHSRTSSFSLASGAGVSFAPRMLPHHTQPAASPALSPSSQRPLSGTVVITGGLGSLGTLVAIWLIQQHHEQQQAAGLSGTATLTLRLLGRTGRGTACASVLCSIPADAAVVVHFQRCDISSAEEADHIFRAAGKEDAGPVASVMHAGGVLSDALVPRQTLAGVRAVFASKVAGLACLEQHIHAAPLTSLHLFSSISAMVGNPGQANYAAANAVLDAAAQQRQSAGSVACAVGWGPWGGAGMAAQDPVLMTRLQRQGFSALAPEQGLVVLGSLLHAVHAGARHPSTARCGVSPFLWPNLLQPATRRNSSLFAEYLIEVQLGAANAPAGQLGMSRAQVAARASHAAISGTEHNMQSMAATGSIVDRAGVQAALVDIAQGVLGNQLTVNQPLMEAGLDSLGALDLRNALTTRTQLAPLQGPDVNAVVAQLRVVVRAVLGVAVTAEQPLMEAGLDSLGAVDLKNAVSAKFGTDLPATFAFDYPNVQAMAHYIASQQAQAAAPGAALGIQHARGSSHTQLPSADGLESGAGDSGNAAADLGHIRGQLLGIVTGVVGMQVTPDQPLMEAGLDSLGAVDLRNAISAQFGVELPATLAFDYPSVATLAAFIATVSAPAQREQQQERGAHVTVDLGQPGSELAGQESWDGRLSCSEVVGMAGLYPGSGTGVQGFCDVLQSSETVQAVVPRERWDMDAHYDPEGGLGKLYVRFAAFVKDVDLHDAAYFRLNRTEVTAMDPQTRLLLEVSAEALADADPAAAAASSATTSAAASAERARTTGVYVGCMFTDYVSLLRGAYGSASTGAVMTGNGAPYQSGRVAYTFGLQGPCNGIDTACSSSLVAAHNAHQGILGGESTAALAAGINLMLWHDLTSGICQLQALSRVGRCHSFEASADGYGRGEAIAALVLQQSAGRAACTAQGGDGVLLGIVCGSAVNQDGRSSSLTAPNGPSQQMLVSRALLSGELTAADVAYVAVHGTGTPLGDPIEVGALAGALTKGVSDESLRTTLGSVKACFGHTEGTAGITGALLALSALHHRTAPAVMCLRDVNPYVGAALTDWGARGNRRLGSQTLGAPPLVPRQTVGCAELQDANALAGTSSFGMSGVNAHMLFGCIAPEGQPGVQSAPHAALTWQRVRFWPAPFQHVLAHPAPSRPTGQFRCAANLAAPALAFLQDHTVHGRPLLAGTAFLEMATAAVSMLKDDSYDRPHALAVGMRNLGTATAPGPPLRSIAFSSIAGVLGSAGQANYAAANAALDSLATALHSQGHNCTSIQWGAWAGAGMAAADARLLQRLQRQGYGAIQPQQGLGVLQRLLLGSQSRPAQLLASPFDWPTFLKGKRGKQAFFAELAAAGTPADAPAVHAEPAVLSQAEVLAILQGCVQDTIGMASFAEVLAGVQRVAMDVIGVAVTADMPLMEAGLDSLGSVELRNGLAAKFDVSLPATTAFDYPTAHALATFIRSLLRPSAVMRPSAQSVLAVLDTQARGVSVIGASSRYPGAESGGVASFWAGVAKGANLATEPPLQRWDIDAVYSPQSSSGAVYTRFAAYLSSVEQFDAEFFRLPRAEAVPMDTHSRLLLEQTQDALTDTATRLGAAAVPSHTGVYLGCMWSSEFLEVLPQLGVSDTAANTSTGNTFPFLVGRVSYTFGLTGPCVSTDTACSSSLVAAHLAQQGITAGESAAAVAAGVNAMLSVKTTVKICQLQALSPAGRCRTFDETADGYGRGEGFAVVVLSRSGDSASLAIVAGSAINQDGRSSSLTAPNGPSQQTLITAALHSAGRLATDVAQMAVHGTGTPLGDPIEVGAMGGALGTGRTDASTLMVASVKSVYGHTEGAAGLTGLLMATLGLQSRLAAPMANLRGMNPYVAASLGEWVGKSRLTASVPRQAAPGVGLHQGLLAGTSSFGLSGVNCHMLVGNAQSPSAAALAPPSLPWKRLRVWAVPSVHRLLTWSLGAEPGGHAVRYGCLLDHAALSYLWDHRVQGRALFPGAAFLELAWAAAHTSLDGTFAASPLLTAVAILAPKILDHAGSASASSTPHLSGAVHGEANLMADAHQPSQAINTSRSSGNMLECSVDWVGAKVEIASLVAEIPICKSDGSAISSTQWIRSGGGVGMRISGLLAKPLPSTAGKAGRAGTALAADEGKAHAQEGFLYEKPPVQHISPVLQSASDAIGRAGSWDTGAAIFCGLMRTIAVEYSTVKCSVAATDSPRSPAAVPWDAGVLGHSVHGSTHQAAHLLRSPIQYPSQLLHLSPQPRGSLANLVPLPLATLTPGPEEILLHVQAVGLNFRDVLNVLGMYPGDPGEPGGDCSCIVAAVGKDAAHLHKVGDVVFGQAAGCLGTAVISSAHTVVPQPPQLTLAQAATIPTVFMTAYACLHEAACIKAGSRVLIHAATGGLGLAAIQLANAAGAVPLGTAGSASKRAYLRSCGVASAASSRTIEFAEILGPGTGHGSPDVVLNSLTSPGMVAASVAMLSWGGALVEVGKRDIWSPQRLAQERPDLAYHLVAIDFLPPRIIGASMRRLAGMITAGLMQPLPPLTYSLGNAAVALRQLSAARHVGKVVVEVPSNLPKRASASGRWVVSGGLGALGSLSAAWLASQGVRHIHLLGRTGHLDGQASGHLAGVFGAGGWNAQVTISMCDLASSEEAAAVLSHRRSDGPELQGVLHAGGVVRDATLPKQTAEGVRAVFAPKVSGAAQLLRFTGCAPLAAIKLFSSIAGQLGSGGQANYAAANAVLDTCANNLQSQGVVGVSVNWGAWAGTGMAAKAGIERMERLGFGAIAPQAGMAALGRMLAHAGRAALVPMAPQTTGSVFFWDRLKVSGAYYEEFKALPAQPATKPGEATPGDAVVHISVGTSAMSEAVLGSRVMGAVVAVMGSAVGADQPLVEAGLDSLGAVELRNEISRAVGLELPGTLVFDYPTVATITAYLAAKLAPIPQGKQAQQELPAQAALGSQLASLGPGPAALVGIMGVSGRMACRSARLPTHDAIQVVPLDRWDVDDLSETTAGRFGGFVQDWAHFDAPFFAIAPSEAAVMDPQQRTLLEETWSLLHEDPGGGMTAVAVAIARLGEPPVISAHKEAGSFVGTGRALSVAAGRLSYVHGLKGPSISIDTACSSSLVGTHIVYNAMLHNGCDSALSAGVNLPMNWQTTAMFVGAAMTAADGRCKTLDASADGYTRAEACVAIKLRVLNNTNSTGAFSIQALLQGSAVNQDGRSSSLTAPNGPSQQQVMRAALGSAGLAPHALRALEMHGTGTALGDPIEIGAAFAVLNTQDPAGTVPLCLAAAKSTFGHAETGAGAVGIYRAIHALTQADHPPMLHLRSLNTYVLNIMEASAKEAACSGDLGGSGCHAPRQQAPSLASTACAAGISAFAFQGTNAHVIVRAVPAADLLGPPAKSGIPSSKPIWDHRRFWYAPEPHRMLSRAVLLKPSMTAAFEVSLAKPGLAYLWDHQVGGRVLLPGAAMFETARAAGAILLDDDRLISTVALAEIAIPAPLVLPQAQVSAAPFVRCSVGYSASGYGQVQIQDGRTRVPAALGCFHAPHAGAGRKLAGSWAAVDGGLTLPDGSQVNTQTREPPVADYNGVSAQGGAWYAPGLAERAASLTSSPGGDQPVLHAGPLLITGGFGALGTLIAMWASANHCADIILVGRSGRHAGNGGSGSLLAALTRSGYQGSITMARCDVAVADECRQLTHHQRFGTILHAGGVLADALLRKQTAGTLRTVLAPKVAGTVALSRATALAPLASVGLFSSIAALLGNAGQGNYAAANGFLDGWAAESQSQGRACFSVQWGAWAGMGMAADDPGLAGRLQRAGLHMVQPADGLAVLGGLLSNLTASLPKLPATLAFSGFDWQRLLKPVQRSSPFFEEVAGSDAEHAEHAQHTQQEQHARASAEGARMSLTEVLAILRTCVEAVVGSSIADDAPLMSSGLDSLAAVELRHAVQTRFAVELPATLAFDYPTMQDMAKLVAASVKPAAVAPDQPLMQAGLDSLGAVELRNALATKFSVDVPATVAFDYPTLKALAGFVGDAMAGGRAESGDLELREVALDDSLLTQQSTSDIIGFAARYPSGTTQPHHQPASPGESGTPAFWGCLVSSADLPAVVPISRWDIDAVYAPEAASGKMYVRFGSFEDGVDAIDAAAFRLAYGEAVGMDPQARILLEQTQEVLASAGTAFEPSLEGSTGVYIGCMYTEYLDSILGPQGVADSNSNAIIGHGLSFLTTARICLLQALSPVGRCKTFDASGDGYGRGEGFTVALLRQSSGCSDGSALLAVVRGSAVNQDGRSSSLTAPNGPSQQMLVKACLEDAGLPPASLGFVSVHGTGTPLGDPIEMGALGSALGSGQQQRLAIGSSKACFGHTEGTAGVTGVLLAVKTLQQASAAPILHLRNVNPYVEAAVTDWQSKHRLSGIIVRQAAPGTGLQGGFLIPLTSAALAFMGDHVVMGKTLFAGAGLFELGFAAASSLAGDSAKLALGGASIAAPCLLAAPDRGAEPQRTLMCSIQPGDGSLEDTAGFFVHPAIGDNCIHLAAIPDAGRDVGVTRVPVAVESFSVPIRQQALATTLAESVAEFADRSTSNNMRLVAADGAVTLSIAGLLAKVMPTPAAGKATAGSAGLGNILYQQLQGLLAIKGDSISLATRSSLAGSDTACGRATAVGAAILAAAPWALLKVAAAELGYSANWAGRNLDATSALHPGDPPRDAQPFRDAHGAALQAAVWRAPRMIPMIRSASGPAVHAPATSGLPNAISGHVIISGGLGALGSLVACWLLHQSTTITKITLLGRSGRPTFAVAQMLQKALAHGQSRGCVLELAACDVAFGENAAALMACTKAGQGAPPATIIHAGGMLKDAMLGNQTAAGMRSVFAPKVAGAAQLSRHSAALPLAATVAFSSIAGLLGSGGQANYAAANAVLDAWSDTLQSQGVASVSLLWGAWGGFGMAAQEPTLMARLARLGLGAIQPAQGLAALAVAMQQQGLGSNLSTQPRTMPSARVVASVFLWDRLLPTSLGSLQNGGRQAAAETLKPAVTRPVWWPMGAAERLTWVMNVINAAVVNTIGRAVDPAEPLMSAGLDSLGSVELQKELSLLTGLDLPTTLLFDYPSIGELAPMLAAQLPAFTPDPEPAPDQAIPEWRAATVAADQSPKASGEAKANGSALPDPALQGPRWLSMDRGARRQFMRSQVLGAVKIITGVDISLDAPLMSAGLDSLGSVELRKELISITTLDLPATLVFDYPSIHDIVEYILNEFAPAPAPAAADDRIGVVFPKQAPGAITAPDEDEEEVAGLVEAVPDKRVRRLPPLNPNAPRLTKPSYFTVPPIKRLRRMTNAQLESVPRFVVGKEDTGEVMLINNVNLLGLDLDAIVDIEKGRVQVYGLAGGPGIPPIGQGLNGPAMLTFRRMHMKQKDAKSLERFAAKLREHSARAGGVFVHYDADAGVWIMKVDHF</sequence>
<dbReference type="GO" id="GO:0006633">
    <property type="term" value="P:fatty acid biosynthetic process"/>
    <property type="evidence" value="ECO:0007669"/>
    <property type="project" value="TreeGrafter"/>
</dbReference>
<dbReference type="CDD" id="cd05195">
    <property type="entry name" value="enoyl_red"/>
    <property type="match status" value="1"/>
</dbReference>
<dbReference type="InterPro" id="IPR014031">
    <property type="entry name" value="Ketoacyl_synth_C"/>
</dbReference>
<evidence type="ECO:0000256" key="6">
    <source>
        <dbReference type="SAM" id="MobiDB-lite"/>
    </source>
</evidence>
<dbReference type="SUPFAM" id="SSF50129">
    <property type="entry name" value="GroES-like"/>
    <property type="match status" value="1"/>
</dbReference>
<organism evidence="12 13">
    <name type="scientific">[Myrmecia] bisecta</name>
    <dbReference type="NCBI Taxonomy" id="41462"/>
    <lineage>
        <taxon>Eukaryota</taxon>
        <taxon>Viridiplantae</taxon>
        <taxon>Chlorophyta</taxon>
        <taxon>core chlorophytes</taxon>
        <taxon>Trebouxiophyceae</taxon>
        <taxon>Trebouxiales</taxon>
        <taxon>Trebouxiaceae</taxon>
        <taxon>Myrmecia</taxon>
    </lineage>
</organism>
<dbReference type="Pfam" id="PF00109">
    <property type="entry name" value="ketoacyl-synt"/>
    <property type="match status" value="5"/>
</dbReference>
<dbReference type="InterPro" id="IPR036736">
    <property type="entry name" value="ACP-like_sf"/>
</dbReference>
<feature type="domain" description="PKS/mFAS DH" evidence="11">
    <location>
        <begin position="4427"/>
        <end position="4725"/>
    </location>
</feature>
<evidence type="ECO:0000256" key="2">
    <source>
        <dbReference type="ARBA" id="ARBA00022553"/>
    </source>
</evidence>
<feature type="domain" description="Carrier" evidence="8">
    <location>
        <begin position="286"/>
        <end position="361"/>
    </location>
</feature>
<dbReference type="Pfam" id="PF04096">
    <property type="entry name" value="Nucleoporin2"/>
    <property type="match status" value="1"/>
</dbReference>
<proteinExistence type="predicted"/>
<evidence type="ECO:0000259" key="9">
    <source>
        <dbReference type="PROSITE" id="PS51434"/>
    </source>
</evidence>
<dbReference type="InterPro" id="IPR020807">
    <property type="entry name" value="PKS_DH"/>
</dbReference>
<name>A0AAW1R5R2_9CHLO</name>
<keyword evidence="13" id="KW-1185">Reference proteome</keyword>
<feature type="region of interest" description="Disordered" evidence="6">
    <location>
        <begin position="6140"/>
        <end position="6165"/>
    </location>
</feature>
<dbReference type="GO" id="GO:0004312">
    <property type="term" value="F:fatty acid synthase activity"/>
    <property type="evidence" value="ECO:0007669"/>
    <property type="project" value="TreeGrafter"/>
</dbReference>
<dbReference type="InterPro" id="IPR057326">
    <property type="entry name" value="KR_dom"/>
</dbReference>
<dbReference type="InterPro" id="IPR049552">
    <property type="entry name" value="PKS_DH_N"/>
</dbReference>
<dbReference type="SMART" id="SM00822">
    <property type="entry name" value="PKS_KR"/>
    <property type="match status" value="5"/>
</dbReference>
<dbReference type="InterPro" id="IPR042104">
    <property type="entry name" value="PKS_dehydratase_sf"/>
</dbReference>
<dbReference type="Gene3D" id="3.30.1610.10">
    <property type="entry name" value="Peptidase S59, nucleoporin"/>
    <property type="match status" value="1"/>
</dbReference>
<feature type="domain" description="Carrier" evidence="8">
    <location>
        <begin position="6169"/>
        <end position="6247"/>
    </location>
</feature>
<evidence type="ECO:0000259" key="10">
    <source>
        <dbReference type="PROSITE" id="PS52004"/>
    </source>
</evidence>
<evidence type="ECO:0000259" key="11">
    <source>
        <dbReference type="PROSITE" id="PS52019"/>
    </source>
</evidence>
<feature type="domain" description="Ketosynthase family 3 (KS3)" evidence="10">
    <location>
        <begin position="3963"/>
        <end position="4393"/>
    </location>
</feature>
<dbReference type="Pfam" id="PF13602">
    <property type="entry name" value="ADH_zinc_N_2"/>
    <property type="match status" value="1"/>
</dbReference>
<feature type="domain" description="Carrier" evidence="8">
    <location>
        <begin position="4905"/>
        <end position="4979"/>
    </location>
</feature>
<dbReference type="Gene3D" id="3.40.50.720">
    <property type="entry name" value="NAD(P)-binding Rossmann-like Domain"/>
    <property type="match status" value="7"/>
</dbReference>
<evidence type="ECO:0000313" key="12">
    <source>
        <dbReference type="EMBL" id="KAK9829171.1"/>
    </source>
</evidence>
<gene>
    <name evidence="12" type="ORF">WJX72_004291</name>
</gene>
<dbReference type="CDD" id="cd05274">
    <property type="entry name" value="KR_FAS_SDR_x"/>
    <property type="match status" value="1"/>
</dbReference>
<dbReference type="GO" id="GO:0031177">
    <property type="term" value="F:phosphopantetheine binding"/>
    <property type="evidence" value="ECO:0007669"/>
    <property type="project" value="InterPro"/>
</dbReference>